<sequence length="117" mass="13197">MSNNVPNLAISDDGQKIMWSRTRQLFVIEEDPHAIFLATAYGGVPRRMDVYRRNRRFLETPQTANTLVKVSSTLGIPQAKKADLLSLCQSGQIPNSYMRFFDSLSVGGEVKETEMED</sequence>
<organism evidence="1 2">
    <name type="scientific">Plakobranchus ocellatus</name>
    <dbReference type="NCBI Taxonomy" id="259542"/>
    <lineage>
        <taxon>Eukaryota</taxon>
        <taxon>Metazoa</taxon>
        <taxon>Spiralia</taxon>
        <taxon>Lophotrochozoa</taxon>
        <taxon>Mollusca</taxon>
        <taxon>Gastropoda</taxon>
        <taxon>Heterobranchia</taxon>
        <taxon>Euthyneura</taxon>
        <taxon>Panpulmonata</taxon>
        <taxon>Sacoglossa</taxon>
        <taxon>Placobranchoidea</taxon>
        <taxon>Plakobranchidae</taxon>
        <taxon>Plakobranchus</taxon>
    </lineage>
</organism>
<comment type="caution">
    <text evidence="1">The sequence shown here is derived from an EMBL/GenBank/DDBJ whole genome shotgun (WGS) entry which is preliminary data.</text>
</comment>
<protein>
    <submittedName>
        <fullName evidence="1">Uncharacterized protein</fullName>
    </submittedName>
</protein>
<dbReference type="AlphaFoldDB" id="A0AAV3Y6Y2"/>
<keyword evidence="2" id="KW-1185">Reference proteome</keyword>
<proteinExistence type="predicted"/>
<gene>
    <name evidence="1" type="ORF">PoB_000504500</name>
</gene>
<evidence type="ECO:0000313" key="2">
    <source>
        <dbReference type="Proteomes" id="UP000735302"/>
    </source>
</evidence>
<reference evidence="1 2" key="1">
    <citation type="journal article" date="2021" name="Elife">
        <title>Chloroplast acquisition without the gene transfer in kleptoplastic sea slugs, Plakobranchus ocellatus.</title>
        <authorList>
            <person name="Maeda T."/>
            <person name="Takahashi S."/>
            <person name="Yoshida T."/>
            <person name="Shimamura S."/>
            <person name="Takaki Y."/>
            <person name="Nagai Y."/>
            <person name="Toyoda A."/>
            <person name="Suzuki Y."/>
            <person name="Arimoto A."/>
            <person name="Ishii H."/>
            <person name="Satoh N."/>
            <person name="Nishiyama T."/>
            <person name="Hasebe M."/>
            <person name="Maruyama T."/>
            <person name="Minagawa J."/>
            <person name="Obokata J."/>
            <person name="Shigenobu S."/>
        </authorList>
    </citation>
    <scope>NUCLEOTIDE SEQUENCE [LARGE SCALE GENOMIC DNA]</scope>
</reference>
<dbReference type="Proteomes" id="UP000735302">
    <property type="component" value="Unassembled WGS sequence"/>
</dbReference>
<name>A0AAV3Y6Y2_9GAST</name>
<dbReference type="EMBL" id="BLXT01000588">
    <property type="protein sequence ID" value="GFN78539.1"/>
    <property type="molecule type" value="Genomic_DNA"/>
</dbReference>
<evidence type="ECO:0000313" key="1">
    <source>
        <dbReference type="EMBL" id="GFN78539.1"/>
    </source>
</evidence>
<accession>A0AAV3Y6Y2</accession>